<reference evidence="1" key="1">
    <citation type="submission" date="2023-06" db="EMBL/GenBank/DDBJ databases">
        <authorList>
            <consortium name="Lawrence Berkeley National Laboratory"/>
            <person name="Ahrendt S."/>
            <person name="Sahu N."/>
            <person name="Indic B."/>
            <person name="Wong-Bajracharya J."/>
            <person name="Merenyi Z."/>
            <person name="Ke H.-M."/>
            <person name="Monk M."/>
            <person name="Kocsube S."/>
            <person name="Drula E."/>
            <person name="Lipzen A."/>
            <person name="Balint B."/>
            <person name="Henrissat B."/>
            <person name="Andreopoulos B."/>
            <person name="Martin F.M."/>
            <person name="Harder C.B."/>
            <person name="Rigling D."/>
            <person name="Ford K.L."/>
            <person name="Foster G.D."/>
            <person name="Pangilinan J."/>
            <person name="Papanicolaou A."/>
            <person name="Barry K."/>
            <person name="LaButti K."/>
            <person name="Viragh M."/>
            <person name="Koriabine M."/>
            <person name="Yan M."/>
            <person name="Riley R."/>
            <person name="Champramary S."/>
            <person name="Plett K.L."/>
            <person name="Tsai I.J."/>
            <person name="Slot J."/>
            <person name="Sipos G."/>
            <person name="Plett J."/>
            <person name="Nagy L.G."/>
            <person name="Grigoriev I.V."/>
        </authorList>
    </citation>
    <scope>NUCLEOTIDE SEQUENCE</scope>
    <source>
        <strain evidence="1">ICMP 16352</strain>
    </source>
</reference>
<evidence type="ECO:0008006" key="3">
    <source>
        <dbReference type="Google" id="ProtNLM"/>
    </source>
</evidence>
<name>A0AA39NN05_9AGAR</name>
<dbReference type="Proteomes" id="UP001175227">
    <property type="component" value="Unassembled WGS sequence"/>
</dbReference>
<dbReference type="AlphaFoldDB" id="A0AA39NN05"/>
<organism evidence="1 2">
    <name type="scientific">Armillaria novae-zelandiae</name>
    <dbReference type="NCBI Taxonomy" id="153914"/>
    <lineage>
        <taxon>Eukaryota</taxon>
        <taxon>Fungi</taxon>
        <taxon>Dikarya</taxon>
        <taxon>Basidiomycota</taxon>
        <taxon>Agaricomycotina</taxon>
        <taxon>Agaricomycetes</taxon>
        <taxon>Agaricomycetidae</taxon>
        <taxon>Agaricales</taxon>
        <taxon>Marasmiineae</taxon>
        <taxon>Physalacriaceae</taxon>
        <taxon>Armillaria</taxon>
    </lineage>
</organism>
<protein>
    <recommendedName>
        <fullName evidence="3">RNase H type-1 domain-containing protein</fullName>
    </recommendedName>
</protein>
<feature type="non-terminal residue" evidence="1">
    <location>
        <position position="1"/>
    </location>
</feature>
<evidence type="ECO:0000313" key="2">
    <source>
        <dbReference type="Proteomes" id="UP001175227"/>
    </source>
</evidence>
<keyword evidence="2" id="KW-1185">Reference proteome</keyword>
<gene>
    <name evidence="1" type="ORF">IW261DRAFT_1345964</name>
</gene>
<comment type="caution">
    <text evidence="1">The sequence shown here is derived from an EMBL/GenBank/DDBJ whole genome shotgun (WGS) entry which is preliminary data.</text>
</comment>
<proteinExistence type="predicted"/>
<evidence type="ECO:0000313" key="1">
    <source>
        <dbReference type="EMBL" id="KAK0468647.1"/>
    </source>
</evidence>
<dbReference type="EMBL" id="JAUEPR010000069">
    <property type="protein sequence ID" value="KAK0468647.1"/>
    <property type="molecule type" value="Genomic_DNA"/>
</dbReference>
<sequence>APTNLMWVKGYSGNPGNEGADRLAGMTSIWQDTDLVDTTIPPELRTRGAKLSTLTQATAYKIIRKLKQQSNEYQDKLDQTSTNHNLTLALAAAGERCKTEITTKELW</sequence>
<accession>A0AA39NN05</accession>